<dbReference type="PANTHER" id="PTHR24403">
    <property type="entry name" value="ZINC FINGER PROTEIN"/>
    <property type="match status" value="1"/>
</dbReference>
<keyword evidence="2" id="KW-0677">Repeat</keyword>
<gene>
    <name evidence="8" type="ORF">GGX14DRAFT_618752</name>
</gene>
<evidence type="ECO:0000256" key="6">
    <source>
        <dbReference type="SAM" id="MobiDB-lite"/>
    </source>
</evidence>
<feature type="domain" description="C2H2-type" evidence="7">
    <location>
        <begin position="310"/>
        <end position="339"/>
    </location>
</feature>
<dbReference type="GO" id="GO:0010468">
    <property type="term" value="P:regulation of gene expression"/>
    <property type="evidence" value="ECO:0007669"/>
    <property type="project" value="TreeGrafter"/>
</dbReference>
<keyword evidence="1" id="KW-0479">Metal-binding</keyword>
<dbReference type="GO" id="GO:0008270">
    <property type="term" value="F:zinc ion binding"/>
    <property type="evidence" value="ECO:0007669"/>
    <property type="project" value="UniProtKB-KW"/>
</dbReference>
<dbReference type="SUPFAM" id="SSF57667">
    <property type="entry name" value="beta-beta-alpha zinc fingers"/>
    <property type="match status" value="1"/>
</dbReference>
<proteinExistence type="predicted"/>
<organism evidence="8 9">
    <name type="scientific">Mycena pura</name>
    <dbReference type="NCBI Taxonomy" id="153505"/>
    <lineage>
        <taxon>Eukaryota</taxon>
        <taxon>Fungi</taxon>
        <taxon>Dikarya</taxon>
        <taxon>Basidiomycota</taxon>
        <taxon>Agaricomycotina</taxon>
        <taxon>Agaricomycetes</taxon>
        <taxon>Agaricomycetidae</taxon>
        <taxon>Agaricales</taxon>
        <taxon>Marasmiineae</taxon>
        <taxon>Mycenaceae</taxon>
        <taxon>Mycena</taxon>
    </lineage>
</organism>
<dbReference type="Proteomes" id="UP001219525">
    <property type="component" value="Unassembled WGS sequence"/>
</dbReference>
<comment type="caution">
    <text evidence="8">The sequence shown here is derived from an EMBL/GenBank/DDBJ whole genome shotgun (WGS) entry which is preliminary data.</text>
</comment>
<evidence type="ECO:0000256" key="3">
    <source>
        <dbReference type="ARBA" id="ARBA00022771"/>
    </source>
</evidence>
<keyword evidence="3 5" id="KW-0863">Zinc-finger</keyword>
<dbReference type="InterPro" id="IPR036236">
    <property type="entry name" value="Znf_C2H2_sf"/>
</dbReference>
<evidence type="ECO:0000313" key="9">
    <source>
        <dbReference type="Proteomes" id="UP001219525"/>
    </source>
</evidence>
<protein>
    <recommendedName>
        <fullName evidence="7">C2H2-type domain-containing protein</fullName>
    </recommendedName>
</protein>
<dbReference type="InterPro" id="IPR050688">
    <property type="entry name" value="Zinc_finger/UBP_domain"/>
</dbReference>
<keyword evidence="9" id="KW-1185">Reference proteome</keyword>
<sequence>MHNKGHVPVRKFSFRKTVDHSGVKIAVSLPSRVDLPALFVLFAVSHSARRIFPVQHPCGPSRSHSTSRRLMAPPRKSRRIASEDAAKARDDSEPEKPSEAVQEAPESQEAERSSSHTSEASNPQLETPAASNLRPLTRSLTGIASKPRARDDSWYEAPKKNPAGRKRAPPKPSLKRTIDEVNSQDKDEAEAGEPQSPPPVPETAVPPLNSTQAEFVDAAVAAAGAASVPPEPEPPRTGRSRTNLPVPVPNLIKKSRGRRVPIITNGAAPPDPEQNKRMHVCKVEGCGKCFHRGEHLKRHIRSIHTHEKPFPCTFPSCNKFFNRHDNLLQHIKVHRPNENDDAEGSPSPDGDSRPASPSNSTSAHYSGNTAALALAAALAQRSMTMGTITYPTFGSPVVSFSVGGAQPASSYAAVSSLRTELPDSPTKPGPPACDYAVSGPEARQQGPGDQEAEQQQQQQQQQSYIFAQPHTGESYMGGHGHGHGEPAGYAQAAFAVSSGQTNGHAPAPQAIYQLRTVPSAEASAVATF</sequence>
<feature type="region of interest" description="Disordered" evidence="6">
    <location>
        <begin position="419"/>
        <end position="462"/>
    </location>
</feature>
<feature type="compositionally biased region" description="Basic and acidic residues" evidence="6">
    <location>
        <begin position="148"/>
        <end position="159"/>
    </location>
</feature>
<keyword evidence="4" id="KW-0862">Zinc</keyword>
<dbReference type="PROSITE" id="PS00028">
    <property type="entry name" value="ZINC_FINGER_C2H2_1"/>
    <property type="match status" value="2"/>
</dbReference>
<feature type="domain" description="C2H2-type" evidence="7">
    <location>
        <begin position="279"/>
        <end position="309"/>
    </location>
</feature>
<feature type="compositionally biased region" description="Basic and acidic residues" evidence="6">
    <location>
        <begin position="176"/>
        <end position="186"/>
    </location>
</feature>
<evidence type="ECO:0000256" key="1">
    <source>
        <dbReference type="ARBA" id="ARBA00022723"/>
    </source>
</evidence>
<evidence type="ECO:0000256" key="2">
    <source>
        <dbReference type="ARBA" id="ARBA00022737"/>
    </source>
</evidence>
<dbReference type="PROSITE" id="PS50157">
    <property type="entry name" value="ZINC_FINGER_C2H2_2"/>
    <property type="match status" value="2"/>
</dbReference>
<feature type="compositionally biased region" description="Polar residues" evidence="6">
    <location>
        <begin position="115"/>
        <end position="125"/>
    </location>
</feature>
<feature type="compositionally biased region" description="Polar residues" evidence="6">
    <location>
        <begin position="355"/>
        <end position="365"/>
    </location>
</feature>
<dbReference type="Pfam" id="PF00096">
    <property type="entry name" value="zf-C2H2"/>
    <property type="match status" value="2"/>
</dbReference>
<feature type="region of interest" description="Disordered" evidence="6">
    <location>
        <begin position="336"/>
        <end position="365"/>
    </location>
</feature>
<dbReference type="Gene3D" id="3.30.160.60">
    <property type="entry name" value="Classic Zinc Finger"/>
    <property type="match status" value="2"/>
</dbReference>
<feature type="region of interest" description="Disordered" evidence="6">
    <location>
        <begin position="222"/>
        <end position="249"/>
    </location>
</feature>
<dbReference type="EMBL" id="JARJCW010000021">
    <property type="protein sequence ID" value="KAJ7213472.1"/>
    <property type="molecule type" value="Genomic_DNA"/>
</dbReference>
<evidence type="ECO:0000256" key="5">
    <source>
        <dbReference type="PROSITE-ProRule" id="PRU00042"/>
    </source>
</evidence>
<dbReference type="GO" id="GO:0005634">
    <property type="term" value="C:nucleus"/>
    <property type="evidence" value="ECO:0007669"/>
    <property type="project" value="TreeGrafter"/>
</dbReference>
<accession>A0AAD6VLZ5</accession>
<dbReference type="InterPro" id="IPR013087">
    <property type="entry name" value="Znf_C2H2_type"/>
</dbReference>
<evidence type="ECO:0000259" key="7">
    <source>
        <dbReference type="PROSITE" id="PS50157"/>
    </source>
</evidence>
<name>A0AAD6VLZ5_9AGAR</name>
<evidence type="ECO:0000313" key="8">
    <source>
        <dbReference type="EMBL" id="KAJ7213472.1"/>
    </source>
</evidence>
<feature type="compositionally biased region" description="Low complexity" evidence="6">
    <location>
        <begin position="444"/>
        <end position="462"/>
    </location>
</feature>
<evidence type="ECO:0000256" key="4">
    <source>
        <dbReference type="ARBA" id="ARBA00022833"/>
    </source>
</evidence>
<reference evidence="8" key="1">
    <citation type="submission" date="2023-03" db="EMBL/GenBank/DDBJ databases">
        <title>Massive genome expansion in bonnet fungi (Mycena s.s.) driven by repeated elements and novel gene families across ecological guilds.</title>
        <authorList>
            <consortium name="Lawrence Berkeley National Laboratory"/>
            <person name="Harder C.B."/>
            <person name="Miyauchi S."/>
            <person name="Viragh M."/>
            <person name="Kuo A."/>
            <person name="Thoen E."/>
            <person name="Andreopoulos B."/>
            <person name="Lu D."/>
            <person name="Skrede I."/>
            <person name="Drula E."/>
            <person name="Henrissat B."/>
            <person name="Morin E."/>
            <person name="Kohler A."/>
            <person name="Barry K."/>
            <person name="LaButti K."/>
            <person name="Morin E."/>
            <person name="Salamov A."/>
            <person name="Lipzen A."/>
            <person name="Mereny Z."/>
            <person name="Hegedus B."/>
            <person name="Baldrian P."/>
            <person name="Stursova M."/>
            <person name="Weitz H."/>
            <person name="Taylor A."/>
            <person name="Grigoriev I.V."/>
            <person name="Nagy L.G."/>
            <person name="Martin F."/>
            <person name="Kauserud H."/>
        </authorList>
    </citation>
    <scope>NUCLEOTIDE SEQUENCE</scope>
    <source>
        <strain evidence="8">9144</strain>
    </source>
</reference>
<feature type="compositionally biased region" description="Basic and acidic residues" evidence="6">
    <location>
        <begin position="80"/>
        <end position="98"/>
    </location>
</feature>
<dbReference type="SMART" id="SM00355">
    <property type="entry name" value="ZnF_C2H2"/>
    <property type="match status" value="2"/>
</dbReference>
<dbReference type="AlphaFoldDB" id="A0AAD6VLZ5"/>
<dbReference type="PANTHER" id="PTHR24403:SF67">
    <property type="entry name" value="FI01116P-RELATED"/>
    <property type="match status" value="1"/>
</dbReference>
<feature type="region of interest" description="Disordered" evidence="6">
    <location>
        <begin position="53"/>
        <end position="208"/>
    </location>
</feature>